<sequence length="93" mass="10539">MMLLNCRKDNLIVSKNVDQSSIPASTMISFLALSARWRIPFIDKSTSGLEKIILQSTSPSSSSSSSLRVRHCVQSFVSRIQKRQCHFFFLSRT</sequence>
<evidence type="ECO:0000313" key="2">
    <source>
        <dbReference type="Proteomes" id="UP001627154"/>
    </source>
</evidence>
<name>A0ABD2W0L0_9HYME</name>
<dbReference type="AlphaFoldDB" id="A0ABD2W0L0"/>
<dbReference type="Proteomes" id="UP001627154">
    <property type="component" value="Unassembled WGS sequence"/>
</dbReference>
<comment type="caution">
    <text evidence="1">The sequence shown here is derived from an EMBL/GenBank/DDBJ whole genome shotgun (WGS) entry which is preliminary data.</text>
</comment>
<proteinExistence type="predicted"/>
<organism evidence="1 2">
    <name type="scientific">Trichogramma kaykai</name>
    <dbReference type="NCBI Taxonomy" id="54128"/>
    <lineage>
        <taxon>Eukaryota</taxon>
        <taxon>Metazoa</taxon>
        <taxon>Ecdysozoa</taxon>
        <taxon>Arthropoda</taxon>
        <taxon>Hexapoda</taxon>
        <taxon>Insecta</taxon>
        <taxon>Pterygota</taxon>
        <taxon>Neoptera</taxon>
        <taxon>Endopterygota</taxon>
        <taxon>Hymenoptera</taxon>
        <taxon>Apocrita</taxon>
        <taxon>Proctotrupomorpha</taxon>
        <taxon>Chalcidoidea</taxon>
        <taxon>Trichogrammatidae</taxon>
        <taxon>Trichogramma</taxon>
    </lineage>
</organism>
<evidence type="ECO:0000313" key="1">
    <source>
        <dbReference type="EMBL" id="KAL3386236.1"/>
    </source>
</evidence>
<gene>
    <name evidence="1" type="ORF">TKK_018422</name>
</gene>
<keyword evidence="2" id="KW-1185">Reference proteome</keyword>
<protein>
    <submittedName>
        <fullName evidence="1">Uncharacterized protein</fullName>
    </submittedName>
</protein>
<reference evidence="1 2" key="1">
    <citation type="journal article" date="2024" name="bioRxiv">
        <title>A reference genome for Trichogramma kaykai: A tiny desert-dwelling parasitoid wasp with competing sex-ratio distorters.</title>
        <authorList>
            <person name="Culotta J."/>
            <person name="Lindsey A.R."/>
        </authorList>
    </citation>
    <scope>NUCLEOTIDE SEQUENCE [LARGE SCALE GENOMIC DNA]</scope>
    <source>
        <strain evidence="1 2">KSX58</strain>
    </source>
</reference>
<accession>A0ABD2W0L0</accession>
<dbReference type="EMBL" id="JBJJXI010000148">
    <property type="protein sequence ID" value="KAL3386236.1"/>
    <property type="molecule type" value="Genomic_DNA"/>
</dbReference>